<dbReference type="InterPro" id="IPR016181">
    <property type="entry name" value="Acyl_CoA_acyltransferase"/>
</dbReference>
<dbReference type="Gene3D" id="3.40.630.30">
    <property type="match status" value="1"/>
</dbReference>
<evidence type="ECO:0000313" key="2">
    <source>
        <dbReference type="EMBL" id="KAA1154090.1"/>
    </source>
</evidence>
<dbReference type="SUPFAM" id="SSF55729">
    <property type="entry name" value="Acyl-CoA N-acyltransferases (Nat)"/>
    <property type="match status" value="1"/>
</dbReference>
<reference evidence="4 5" key="1">
    <citation type="submission" date="2019-01" db="EMBL/GenBank/DDBJ databases">
        <title>Genome sequences of marine Pseudoalteromonas species.</title>
        <authorList>
            <person name="Boraston A.B."/>
            <person name="Hehemann J.-H."/>
            <person name="Vickers C.J."/>
            <person name="Salama-Alber O."/>
            <person name="Abe K."/>
            <person name="Hettle A.J."/>
        </authorList>
    </citation>
    <scope>NUCLEOTIDE SEQUENCE [LARGE SCALE GENOMIC DNA]</scope>
    <source>
        <strain evidence="3 5">PS42</strain>
        <strain evidence="2 4">PS47</strain>
    </source>
</reference>
<dbReference type="Proteomes" id="UP000324162">
    <property type="component" value="Unassembled WGS sequence"/>
</dbReference>
<comment type="caution">
    <text evidence="3">The sequence shown here is derived from an EMBL/GenBank/DDBJ whole genome shotgun (WGS) entry which is preliminary data.</text>
</comment>
<feature type="domain" description="N-acetyltransferase" evidence="1">
    <location>
        <begin position="6"/>
        <end position="148"/>
    </location>
</feature>
<name>A0A833AG44_9GAMM</name>
<evidence type="ECO:0000313" key="5">
    <source>
        <dbReference type="Proteomes" id="UP000324162"/>
    </source>
</evidence>
<dbReference type="EMBL" id="SEUK01000049">
    <property type="protein sequence ID" value="KAA1160101.1"/>
    <property type="molecule type" value="Genomic_DNA"/>
</dbReference>
<gene>
    <name evidence="3" type="ORF">EU508_10125</name>
    <name evidence="2" type="ORF">EU509_13270</name>
</gene>
<evidence type="ECO:0000259" key="1">
    <source>
        <dbReference type="PROSITE" id="PS51186"/>
    </source>
</evidence>
<dbReference type="AlphaFoldDB" id="A0A833AG44"/>
<evidence type="ECO:0000313" key="3">
    <source>
        <dbReference type="EMBL" id="KAA1160101.1"/>
    </source>
</evidence>
<dbReference type="GO" id="GO:0016747">
    <property type="term" value="F:acyltransferase activity, transferring groups other than amino-acyl groups"/>
    <property type="evidence" value="ECO:0007669"/>
    <property type="project" value="InterPro"/>
</dbReference>
<dbReference type="RefSeq" id="WP_007377794.1">
    <property type="nucleotide sequence ID" value="NZ_SEUJ01000073.1"/>
</dbReference>
<keyword evidence="4" id="KW-1185">Reference proteome</keyword>
<dbReference type="Pfam" id="PF13673">
    <property type="entry name" value="Acetyltransf_10"/>
    <property type="match status" value="1"/>
</dbReference>
<dbReference type="EMBL" id="SEUJ01000073">
    <property type="protein sequence ID" value="KAA1154090.1"/>
    <property type="molecule type" value="Genomic_DNA"/>
</dbReference>
<dbReference type="Proteomes" id="UP000322915">
    <property type="component" value="Unassembled WGS sequence"/>
</dbReference>
<dbReference type="CDD" id="cd04301">
    <property type="entry name" value="NAT_SF"/>
    <property type="match status" value="1"/>
</dbReference>
<protein>
    <submittedName>
        <fullName evidence="3">GNAT family N-acetyltransferase</fullName>
    </submittedName>
</protein>
<sequence length="148" mass="17096">MQFKCESFEAFDTHTLFTIVRGRVDVFVVEQACPYPELDDHDVAVTTRHIYSIDNNKLLSYARCYDRNAQYSSIGRVLVNEKVRGKGYASELVATAIKCCKDQWPERDIYIGAQTYLLDFYRSFGFESVGEEYLEDGIPHQDMILKVV</sequence>
<proteinExistence type="predicted"/>
<dbReference type="InterPro" id="IPR000182">
    <property type="entry name" value="GNAT_dom"/>
</dbReference>
<dbReference type="PROSITE" id="PS51186">
    <property type="entry name" value="GNAT"/>
    <property type="match status" value="1"/>
</dbReference>
<evidence type="ECO:0000313" key="4">
    <source>
        <dbReference type="Proteomes" id="UP000322915"/>
    </source>
</evidence>
<accession>A0A833AG44</accession>
<organism evidence="3 5">
    <name type="scientific">Pseudoalteromonas fuliginea</name>
    <dbReference type="NCBI Taxonomy" id="1872678"/>
    <lineage>
        <taxon>Bacteria</taxon>
        <taxon>Pseudomonadati</taxon>
        <taxon>Pseudomonadota</taxon>
        <taxon>Gammaproteobacteria</taxon>
        <taxon>Alteromonadales</taxon>
        <taxon>Pseudoalteromonadaceae</taxon>
        <taxon>Pseudoalteromonas</taxon>
    </lineage>
</organism>